<evidence type="ECO:0000256" key="1">
    <source>
        <dbReference type="SAM" id="SignalP"/>
    </source>
</evidence>
<gene>
    <name evidence="2" type="ORF">KCV87_12655</name>
</gene>
<organism evidence="2 3">
    <name type="scientific">Actinosynnema pretiosum subsp. pretiosum</name>
    <dbReference type="NCBI Taxonomy" id="103721"/>
    <lineage>
        <taxon>Bacteria</taxon>
        <taxon>Bacillati</taxon>
        <taxon>Actinomycetota</taxon>
        <taxon>Actinomycetes</taxon>
        <taxon>Pseudonocardiales</taxon>
        <taxon>Pseudonocardiaceae</taxon>
        <taxon>Actinosynnema</taxon>
    </lineage>
</organism>
<keyword evidence="1" id="KW-0732">Signal</keyword>
<feature type="signal peptide" evidence="1">
    <location>
        <begin position="1"/>
        <end position="20"/>
    </location>
</feature>
<evidence type="ECO:0000313" key="2">
    <source>
        <dbReference type="EMBL" id="QUF06817.1"/>
    </source>
</evidence>
<proteinExistence type="predicted"/>
<evidence type="ECO:0008006" key="4">
    <source>
        <dbReference type="Google" id="ProtNLM"/>
    </source>
</evidence>
<evidence type="ECO:0000313" key="3">
    <source>
        <dbReference type="Proteomes" id="UP000677152"/>
    </source>
</evidence>
<feature type="chain" id="PRO_5041436348" description="Lipoprotein" evidence="1">
    <location>
        <begin position="21"/>
        <end position="161"/>
    </location>
</feature>
<reference evidence="2" key="1">
    <citation type="submission" date="2021-04" db="EMBL/GenBank/DDBJ databases">
        <title>Genomic sequence of Actinosynnema pretiosum subsp. pretiosum ATCC 31280 (C-14919).</title>
        <authorList>
            <person name="Bai L."/>
            <person name="Wang X."/>
            <person name="Xiao Y."/>
        </authorList>
    </citation>
    <scope>NUCLEOTIDE SEQUENCE</scope>
    <source>
        <strain evidence="2">ATCC 31280</strain>
    </source>
</reference>
<accession>A0AA45LB87</accession>
<sequence>MRKSWVVLPVLLALAGCGDAGGGTACTLIGAVAGVTLDVDLPGAGSGTLRLCGAGGCADHPVELRAERVVVTTSCSGTRPDDTCGAVSGPGPGKVGFVVVPELTEEPVTATLVLRDAVGVELLRHTGELRPLATRPNDPGCTPEAAQAGVSVAADGAVTTR</sequence>
<dbReference type="EMBL" id="CP073249">
    <property type="protein sequence ID" value="QUF06817.1"/>
    <property type="molecule type" value="Genomic_DNA"/>
</dbReference>
<dbReference type="PROSITE" id="PS51257">
    <property type="entry name" value="PROKAR_LIPOPROTEIN"/>
    <property type="match status" value="1"/>
</dbReference>
<dbReference type="AlphaFoldDB" id="A0AA45LB87"/>
<protein>
    <recommendedName>
        <fullName evidence="4">Lipoprotein</fullName>
    </recommendedName>
</protein>
<dbReference type="Proteomes" id="UP000677152">
    <property type="component" value="Chromosome"/>
</dbReference>
<name>A0AA45LB87_9PSEU</name>